<evidence type="ECO:0000313" key="1">
    <source>
        <dbReference type="EMBL" id="OIN53091.1"/>
    </source>
</evidence>
<reference evidence="1 2" key="1">
    <citation type="submission" date="2016-08" db="EMBL/GenBank/DDBJ databases">
        <title>Draft genome sequence of Pseudomonas costantinii LMG 22119, type strain isolated from cultivated mushroom (Agaricus bisporus) sporophores.</title>
        <authorList>
            <person name="Tambong J.T."/>
        </authorList>
    </citation>
    <scope>NUCLEOTIDE SEQUENCE [LARGE SCALE GENOMIC DNA]</scope>
    <source>
        <strain evidence="1 2">LMG 22119</strain>
    </source>
</reference>
<dbReference type="AlphaFoldDB" id="A0A1S2V2W2"/>
<comment type="caution">
    <text evidence="1">The sequence shown here is derived from an EMBL/GenBank/DDBJ whole genome shotgun (WGS) entry which is preliminary data.</text>
</comment>
<dbReference type="EMBL" id="MDDR01000022">
    <property type="protein sequence ID" value="OIN53091.1"/>
    <property type="molecule type" value="Genomic_DNA"/>
</dbReference>
<name>A0A1S2V2W2_9PSED</name>
<protein>
    <submittedName>
        <fullName evidence="1">Uncharacterized protein</fullName>
    </submittedName>
</protein>
<accession>A0A1S2V2W2</accession>
<proteinExistence type="predicted"/>
<gene>
    <name evidence="1" type="ORF">BFL40_11675</name>
</gene>
<evidence type="ECO:0000313" key="2">
    <source>
        <dbReference type="Proteomes" id="UP000181661"/>
    </source>
</evidence>
<organism evidence="1 2">
    <name type="scientific">Pseudomonas costantinii</name>
    <dbReference type="NCBI Taxonomy" id="168469"/>
    <lineage>
        <taxon>Bacteria</taxon>
        <taxon>Pseudomonadati</taxon>
        <taxon>Pseudomonadota</taxon>
        <taxon>Gammaproteobacteria</taxon>
        <taxon>Pseudomonadales</taxon>
        <taxon>Pseudomonadaceae</taxon>
        <taxon>Pseudomonas</taxon>
    </lineage>
</organism>
<dbReference type="Proteomes" id="UP000181661">
    <property type="component" value="Unassembled WGS sequence"/>
</dbReference>
<sequence>MQSSSWQGNMSHAIPDSTALEQALRVTFLTHKQNRSRFQTGPVSLETELMPNAGLITRYRNRLGRVVIAWRWRLIVDRRWLLDIHRLRLDINRLLDVNRRLGVGDDRAYDETADHSSE</sequence>